<evidence type="ECO:0000313" key="1">
    <source>
        <dbReference type="EMBL" id="CAG8538177.1"/>
    </source>
</evidence>
<dbReference type="EMBL" id="CAJVPY010001826">
    <property type="protein sequence ID" value="CAG8538177.1"/>
    <property type="molecule type" value="Genomic_DNA"/>
</dbReference>
<evidence type="ECO:0000313" key="2">
    <source>
        <dbReference type="Proteomes" id="UP000789405"/>
    </source>
</evidence>
<dbReference type="AlphaFoldDB" id="A0A9N9FJP8"/>
<gene>
    <name evidence="1" type="ORF">DERYTH_LOCUS4673</name>
</gene>
<name>A0A9N9FJP8_9GLOM</name>
<keyword evidence="2" id="KW-1185">Reference proteome</keyword>
<accession>A0A9N9FJP8</accession>
<protein>
    <submittedName>
        <fullName evidence="1">19032_t:CDS:1</fullName>
    </submittedName>
</protein>
<organism evidence="1 2">
    <name type="scientific">Dentiscutata erythropus</name>
    <dbReference type="NCBI Taxonomy" id="1348616"/>
    <lineage>
        <taxon>Eukaryota</taxon>
        <taxon>Fungi</taxon>
        <taxon>Fungi incertae sedis</taxon>
        <taxon>Mucoromycota</taxon>
        <taxon>Glomeromycotina</taxon>
        <taxon>Glomeromycetes</taxon>
        <taxon>Diversisporales</taxon>
        <taxon>Gigasporaceae</taxon>
        <taxon>Dentiscutata</taxon>
    </lineage>
</organism>
<comment type="caution">
    <text evidence="1">The sequence shown here is derived from an EMBL/GenBank/DDBJ whole genome shotgun (WGS) entry which is preliminary data.</text>
</comment>
<dbReference type="Proteomes" id="UP000789405">
    <property type="component" value="Unassembled WGS sequence"/>
</dbReference>
<sequence>MFTEFTLAKLDDTFEDFDIQGKQSQDVEHVLCETESTQTFTPSTAFAQIQEVLEPIEQYLIAAHIDGLDSFNHWARSMFEWSKKREFVIKQ</sequence>
<proteinExistence type="predicted"/>
<reference evidence="1" key="1">
    <citation type="submission" date="2021-06" db="EMBL/GenBank/DDBJ databases">
        <authorList>
            <person name="Kallberg Y."/>
            <person name="Tangrot J."/>
            <person name="Rosling A."/>
        </authorList>
    </citation>
    <scope>NUCLEOTIDE SEQUENCE</scope>
    <source>
        <strain evidence="1">MA453B</strain>
    </source>
</reference>